<sequence length="178" mass="18286">MSTITRRTFLQGAAGVGAAALTGGILSGCAAGFGGAVKNCSIGIASSEGKVLIHSAGASTTSWGSPAQDDFLESMAEATKAVYDYMGGYMAFINVMNNLSVDCDCDSHPADPDMEDIGILASMDPVALDRACVDLVYAAPDGASLIERMESRNGAHTLEHAEAIGLGSQTYQLVDLDA</sequence>
<dbReference type="InterPro" id="IPR007160">
    <property type="entry name" value="DUF362"/>
</dbReference>
<proteinExistence type="predicted"/>
<dbReference type="EMBL" id="DYWI01000120">
    <property type="protein sequence ID" value="HJF65726.1"/>
    <property type="molecule type" value="Genomic_DNA"/>
</dbReference>
<comment type="caution">
    <text evidence="2">The sequence shown here is derived from an EMBL/GenBank/DDBJ whole genome shotgun (WGS) entry which is preliminary data.</text>
</comment>
<reference evidence="2" key="2">
    <citation type="submission" date="2021-09" db="EMBL/GenBank/DDBJ databases">
        <authorList>
            <person name="Gilroy R."/>
        </authorList>
    </citation>
    <scope>NUCLEOTIDE SEQUENCE</scope>
    <source>
        <strain evidence="2">ChiGjej6B6-11269</strain>
    </source>
</reference>
<dbReference type="PROSITE" id="PS51257">
    <property type="entry name" value="PROKAR_LIPOPROTEIN"/>
    <property type="match status" value="1"/>
</dbReference>
<feature type="domain" description="DUF362" evidence="1">
    <location>
        <begin position="29"/>
        <end position="134"/>
    </location>
</feature>
<dbReference type="InterPro" id="IPR019546">
    <property type="entry name" value="TAT_signal_bac_arc"/>
</dbReference>
<protein>
    <submittedName>
        <fullName evidence="2">DUF362 domain-containing protein</fullName>
    </submittedName>
</protein>
<dbReference type="Proteomes" id="UP000786989">
    <property type="component" value="Unassembled WGS sequence"/>
</dbReference>
<evidence type="ECO:0000313" key="2">
    <source>
        <dbReference type="EMBL" id="HJF65726.1"/>
    </source>
</evidence>
<gene>
    <name evidence="2" type="ORF">K8U77_06385</name>
</gene>
<dbReference type="InterPro" id="IPR006311">
    <property type="entry name" value="TAT_signal"/>
</dbReference>
<reference evidence="2" key="1">
    <citation type="journal article" date="2021" name="PeerJ">
        <title>Extensive microbial diversity within the chicken gut microbiome revealed by metagenomics and culture.</title>
        <authorList>
            <person name="Gilroy R."/>
            <person name="Ravi A."/>
            <person name="Getino M."/>
            <person name="Pursley I."/>
            <person name="Horton D.L."/>
            <person name="Alikhan N.F."/>
            <person name="Baker D."/>
            <person name="Gharbi K."/>
            <person name="Hall N."/>
            <person name="Watson M."/>
            <person name="Adriaenssens E.M."/>
            <person name="Foster-Nyarko E."/>
            <person name="Jarju S."/>
            <person name="Secka A."/>
            <person name="Antonio M."/>
            <person name="Oren A."/>
            <person name="Chaudhuri R.R."/>
            <person name="La Ragione R."/>
            <person name="Hildebrand F."/>
            <person name="Pallen M.J."/>
        </authorList>
    </citation>
    <scope>NUCLEOTIDE SEQUENCE</scope>
    <source>
        <strain evidence="2">ChiGjej6B6-11269</strain>
    </source>
</reference>
<evidence type="ECO:0000313" key="3">
    <source>
        <dbReference type="Proteomes" id="UP000786989"/>
    </source>
</evidence>
<dbReference type="Pfam" id="PF04015">
    <property type="entry name" value="DUF362"/>
    <property type="match status" value="1"/>
</dbReference>
<dbReference type="Pfam" id="PF10518">
    <property type="entry name" value="TAT_signal"/>
    <property type="match status" value="1"/>
</dbReference>
<evidence type="ECO:0000259" key="1">
    <source>
        <dbReference type="Pfam" id="PF04015"/>
    </source>
</evidence>
<name>A0A9D2UXH0_9ACTN</name>
<dbReference type="PROSITE" id="PS51318">
    <property type="entry name" value="TAT"/>
    <property type="match status" value="1"/>
</dbReference>
<dbReference type="AlphaFoldDB" id="A0A9D2UXH0"/>
<accession>A0A9D2UXH0</accession>
<organism evidence="2 3">
    <name type="scientific">Slackia equolifaciens</name>
    <dbReference type="NCBI Taxonomy" id="498718"/>
    <lineage>
        <taxon>Bacteria</taxon>
        <taxon>Bacillati</taxon>
        <taxon>Actinomycetota</taxon>
        <taxon>Coriobacteriia</taxon>
        <taxon>Eggerthellales</taxon>
        <taxon>Eggerthellaceae</taxon>
        <taxon>Slackia</taxon>
    </lineage>
</organism>